<gene>
    <name evidence="1" type="ORF">RFULGI_LOCUS15401</name>
</gene>
<dbReference type="AlphaFoldDB" id="A0A9N9JEG8"/>
<sequence length="337" mass="40081">NDVDNFDWNLLGKDFDDDEDEENENKENGAFLHNFEIKKSQEQKEDFELFKGFDVAVTTADKNRLKIFDSLTQFQEYFKQKLEIQKCALSIDRNNMTFQELRVLVEDGINISNIFVQYEIELKELEDENVKSIHKALEKKLNIIKQIAYQILRKSYNGFESLIGDYDKKQVEEEIIDDFKEIFFDLAINSINEIDPNIIPRLKNEIFNISTTTWKYLKTRLILAKNCDFANSISKLFFDEEQDFPKLIKKYKNVLKRYLICVFKGKGLQFNELTSKIIDKINDEVETVSDSEFVKQIFRLDNVMISSKFLNAYQEWRNNFDQSINRVIQDFREEVEK</sequence>
<feature type="non-terminal residue" evidence="1">
    <location>
        <position position="337"/>
    </location>
</feature>
<accession>A0A9N9JEG8</accession>
<dbReference type="EMBL" id="CAJVPZ010049313">
    <property type="protein sequence ID" value="CAG8775630.1"/>
    <property type="molecule type" value="Genomic_DNA"/>
</dbReference>
<name>A0A9N9JEG8_9GLOM</name>
<dbReference type="OrthoDB" id="2447597at2759"/>
<comment type="caution">
    <text evidence="1">The sequence shown here is derived from an EMBL/GenBank/DDBJ whole genome shotgun (WGS) entry which is preliminary data.</text>
</comment>
<organism evidence="1 2">
    <name type="scientific">Racocetra fulgida</name>
    <dbReference type="NCBI Taxonomy" id="60492"/>
    <lineage>
        <taxon>Eukaryota</taxon>
        <taxon>Fungi</taxon>
        <taxon>Fungi incertae sedis</taxon>
        <taxon>Mucoromycota</taxon>
        <taxon>Glomeromycotina</taxon>
        <taxon>Glomeromycetes</taxon>
        <taxon>Diversisporales</taxon>
        <taxon>Gigasporaceae</taxon>
        <taxon>Racocetra</taxon>
    </lineage>
</organism>
<dbReference type="Proteomes" id="UP000789396">
    <property type="component" value="Unassembled WGS sequence"/>
</dbReference>
<reference evidence="1" key="1">
    <citation type="submission" date="2021-06" db="EMBL/GenBank/DDBJ databases">
        <authorList>
            <person name="Kallberg Y."/>
            <person name="Tangrot J."/>
            <person name="Rosling A."/>
        </authorList>
    </citation>
    <scope>NUCLEOTIDE SEQUENCE</scope>
    <source>
        <strain evidence="1">IN212</strain>
    </source>
</reference>
<evidence type="ECO:0000313" key="1">
    <source>
        <dbReference type="EMBL" id="CAG8775630.1"/>
    </source>
</evidence>
<feature type="non-terminal residue" evidence="1">
    <location>
        <position position="1"/>
    </location>
</feature>
<evidence type="ECO:0000313" key="2">
    <source>
        <dbReference type="Proteomes" id="UP000789396"/>
    </source>
</evidence>
<keyword evidence="2" id="KW-1185">Reference proteome</keyword>
<proteinExistence type="predicted"/>
<protein>
    <submittedName>
        <fullName evidence="1">11530_t:CDS:1</fullName>
    </submittedName>
</protein>